<gene>
    <name evidence="2" type="ORF">OXX778_LOCUS18684</name>
</gene>
<accession>A0A814K8I2</accession>
<sequence>MDSNNKNKPSRSDRGKRGGGRRRRNDERRKPLATPEKFQTFNNLPKSTPSSAARQVRPVGLRP</sequence>
<dbReference type="Proteomes" id="UP000663879">
    <property type="component" value="Unassembled WGS sequence"/>
</dbReference>
<feature type="non-terminal residue" evidence="2">
    <location>
        <position position="63"/>
    </location>
</feature>
<organism evidence="2 3">
    <name type="scientific">Brachionus calyciflorus</name>
    <dbReference type="NCBI Taxonomy" id="104777"/>
    <lineage>
        <taxon>Eukaryota</taxon>
        <taxon>Metazoa</taxon>
        <taxon>Spiralia</taxon>
        <taxon>Gnathifera</taxon>
        <taxon>Rotifera</taxon>
        <taxon>Eurotatoria</taxon>
        <taxon>Monogononta</taxon>
        <taxon>Pseudotrocha</taxon>
        <taxon>Ploima</taxon>
        <taxon>Brachionidae</taxon>
        <taxon>Brachionus</taxon>
    </lineage>
</organism>
<evidence type="ECO:0000256" key="1">
    <source>
        <dbReference type="SAM" id="MobiDB-lite"/>
    </source>
</evidence>
<dbReference type="AlphaFoldDB" id="A0A814K8I2"/>
<comment type="caution">
    <text evidence="2">The sequence shown here is derived from an EMBL/GenBank/DDBJ whole genome shotgun (WGS) entry which is preliminary data.</text>
</comment>
<feature type="compositionally biased region" description="Polar residues" evidence="1">
    <location>
        <begin position="37"/>
        <end position="53"/>
    </location>
</feature>
<feature type="region of interest" description="Disordered" evidence="1">
    <location>
        <begin position="1"/>
        <end position="63"/>
    </location>
</feature>
<evidence type="ECO:0000313" key="3">
    <source>
        <dbReference type="Proteomes" id="UP000663879"/>
    </source>
</evidence>
<protein>
    <submittedName>
        <fullName evidence="2">Uncharacterized protein</fullName>
    </submittedName>
</protein>
<dbReference type="EMBL" id="CAJNOC010005287">
    <property type="protein sequence ID" value="CAF1047984.1"/>
    <property type="molecule type" value="Genomic_DNA"/>
</dbReference>
<reference evidence="2" key="1">
    <citation type="submission" date="2021-02" db="EMBL/GenBank/DDBJ databases">
        <authorList>
            <person name="Nowell W R."/>
        </authorList>
    </citation>
    <scope>NUCLEOTIDE SEQUENCE</scope>
    <source>
        <strain evidence="2">Ploen Becks lab</strain>
    </source>
</reference>
<evidence type="ECO:0000313" key="2">
    <source>
        <dbReference type="EMBL" id="CAF1047984.1"/>
    </source>
</evidence>
<name>A0A814K8I2_9BILA</name>
<keyword evidence="3" id="KW-1185">Reference proteome</keyword>
<proteinExistence type="predicted"/>